<dbReference type="Gene3D" id="3.40.640.10">
    <property type="entry name" value="Type I PLP-dependent aspartate aminotransferase-like (Major domain)"/>
    <property type="match status" value="1"/>
</dbReference>
<evidence type="ECO:0000256" key="2">
    <source>
        <dbReference type="ARBA" id="ARBA00007441"/>
    </source>
</evidence>
<evidence type="ECO:0000313" key="10">
    <source>
        <dbReference type="Proteomes" id="UP001225644"/>
    </source>
</evidence>
<dbReference type="CDD" id="cd00609">
    <property type="entry name" value="AAT_like"/>
    <property type="match status" value="1"/>
</dbReference>
<comment type="caution">
    <text evidence="9">The sequence shown here is derived from an EMBL/GenBank/DDBJ whole genome shotgun (WGS) entry which is preliminary data.</text>
</comment>
<dbReference type="Gene3D" id="3.90.1150.10">
    <property type="entry name" value="Aspartate Aminotransferase, domain 1"/>
    <property type="match status" value="1"/>
</dbReference>
<evidence type="ECO:0000259" key="8">
    <source>
        <dbReference type="Pfam" id="PF00155"/>
    </source>
</evidence>
<accession>A0ABU0AX21</accession>
<comment type="cofactor">
    <cofactor evidence="1 6">
        <name>pyridoxal 5'-phosphate</name>
        <dbReference type="ChEBI" id="CHEBI:597326"/>
    </cofactor>
</comment>
<dbReference type="InterPro" id="IPR015424">
    <property type="entry name" value="PyrdxlP-dep_Trfase"/>
</dbReference>
<gene>
    <name evidence="9" type="ORF">J2Z49_000077</name>
</gene>
<organism evidence="9 10">
    <name type="scientific">Desulfofundulus luciae</name>
    <dbReference type="NCBI Taxonomy" id="74702"/>
    <lineage>
        <taxon>Bacteria</taxon>
        <taxon>Bacillati</taxon>
        <taxon>Bacillota</taxon>
        <taxon>Clostridia</taxon>
        <taxon>Eubacteriales</taxon>
        <taxon>Peptococcaceae</taxon>
        <taxon>Desulfofundulus</taxon>
    </lineage>
</organism>
<feature type="domain" description="Aminotransferase class I/classII large" evidence="8">
    <location>
        <begin position="33"/>
        <end position="381"/>
    </location>
</feature>
<keyword evidence="10" id="KW-1185">Reference proteome</keyword>
<dbReference type="PROSITE" id="PS00105">
    <property type="entry name" value="AA_TRANSFER_CLASS_1"/>
    <property type="match status" value="1"/>
</dbReference>
<dbReference type="Proteomes" id="UP001225644">
    <property type="component" value="Unassembled WGS sequence"/>
</dbReference>
<proteinExistence type="inferred from homology"/>
<dbReference type="InterPro" id="IPR004839">
    <property type="entry name" value="Aminotransferase_I/II_large"/>
</dbReference>
<dbReference type="SUPFAM" id="SSF53383">
    <property type="entry name" value="PLP-dependent transferases"/>
    <property type="match status" value="1"/>
</dbReference>
<evidence type="ECO:0000256" key="7">
    <source>
        <dbReference type="SAM" id="MobiDB-lite"/>
    </source>
</evidence>
<evidence type="ECO:0000313" key="9">
    <source>
        <dbReference type="EMBL" id="MDQ0284987.1"/>
    </source>
</evidence>
<keyword evidence="5" id="KW-0663">Pyridoxal phosphate</keyword>
<feature type="compositionally biased region" description="Low complexity" evidence="7">
    <location>
        <begin position="408"/>
        <end position="418"/>
    </location>
</feature>
<sequence length="426" mass="46794">MNKTWCERINPVVRDMPPSGIRRFFDMVAETKGVISLGVGEPDFVTPWHIREACIYSLEKGYTMYTSNSGLLELRYAIARDLAETYGVTYDPKSEILVTVGVSQALDLALRALVCPGDEVLIPEPSYVSYAPTVTLAGGKVVSLPTGMEQGFCLRAHQVEAAITPRTKILLLCYPNNPTGAVLDRKTLLEIAEVVVAHDLIVISDEIYDKLTYVGQHTCVASLPGMKERTVLLNGFSKSYAMTGWRVGYACGHGDFIAAMTKIHQYTMLCAPITAQMAALEALKNGRAGMERMVREYNRRRHLVLHAFRDMGLPCFEPKGAFYAFPEIRVTGLTSEEFAEILLQEEKVAVVPGNAFGSSGEGFVRCSYAASLEDLGEALRRMAQLVRRRGVRPRVISTPSRHLPARDAGVSAAGGASSRIFHPGRN</sequence>
<reference evidence="9 10" key="1">
    <citation type="submission" date="2023-07" db="EMBL/GenBank/DDBJ databases">
        <title>Genomic Encyclopedia of Type Strains, Phase IV (KMG-IV): sequencing the most valuable type-strain genomes for metagenomic binning, comparative biology and taxonomic classification.</title>
        <authorList>
            <person name="Goeker M."/>
        </authorList>
    </citation>
    <scope>NUCLEOTIDE SEQUENCE [LARGE SCALE GENOMIC DNA]</scope>
    <source>
        <strain evidence="9 10">DSM 12396</strain>
    </source>
</reference>
<dbReference type="InterPro" id="IPR004838">
    <property type="entry name" value="NHTrfase_class1_PyrdxlP-BS"/>
</dbReference>
<dbReference type="PANTHER" id="PTHR46383">
    <property type="entry name" value="ASPARTATE AMINOTRANSFERASE"/>
    <property type="match status" value="1"/>
</dbReference>
<dbReference type="InterPro" id="IPR050596">
    <property type="entry name" value="AspAT/PAT-like"/>
</dbReference>
<dbReference type="PANTHER" id="PTHR46383:SF3">
    <property type="entry name" value="ASPARTATE AMINOTRANSFERASE-RELATED"/>
    <property type="match status" value="1"/>
</dbReference>
<evidence type="ECO:0000256" key="4">
    <source>
        <dbReference type="ARBA" id="ARBA00022679"/>
    </source>
</evidence>
<comment type="similarity">
    <text evidence="2 6">Belongs to the class-I pyridoxal-phosphate-dependent aminotransferase family.</text>
</comment>
<dbReference type="EMBL" id="JAUSUX010000001">
    <property type="protein sequence ID" value="MDQ0284987.1"/>
    <property type="molecule type" value="Genomic_DNA"/>
</dbReference>
<evidence type="ECO:0000256" key="3">
    <source>
        <dbReference type="ARBA" id="ARBA00022576"/>
    </source>
</evidence>
<name>A0ABU0AX21_9FIRM</name>
<evidence type="ECO:0000256" key="5">
    <source>
        <dbReference type="ARBA" id="ARBA00022898"/>
    </source>
</evidence>
<dbReference type="EC" id="2.6.1.-" evidence="6"/>
<keyword evidence="4 6" id="KW-0808">Transferase</keyword>
<dbReference type="RefSeq" id="WP_307398823.1">
    <property type="nucleotide sequence ID" value="NZ_JAUSUX010000001.1"/>
</dbReference>
<dbReference type="InterPro" id="IPR015421">
    <property type="entry name" value="PyrdxlP-dep_Trfase_major"/>
</dbReference>
<dbReference type="Pfam" id="PF00155">
    <property type="entry name" value="Aminotran_1_2"/>
    <property type="match status" value="1"/>
</dbReference>
<protein>
    <recommendedName>
        <fullName evidence="6">Aminotransferase</fullName>
        <ecNumber evidence="6">2.6.1.-</ecNumber>
    </recommendedName>
</protein>
<dbReference type="InterPro" id="IPR015422">
    <property type="entry name" value="PyrdxlP-dep_Trfase_small"/>
</dbReference>
<evidence type="ECO:0000256" key="1">
    <source>
        <dbReference type="ARBA" id="ARBA00001933"/>
    </source>
</evidence>
<evidence type="ECO:0000256" key="6">
    <source>
        <dbReference type="RuleBase" id="RU000481"/>
    </source>
</evidence>
<dbReference type="GO" id="GO:0008483">
    <property type="term" value="F:transaminase activity"/>
    <property type="evidence" value="ECO:0007669"/>
    <property type="project" value="UniProtKB-KW"/>
</dbReference>
<keyword evidence="3 6" id="KW-0032">Aminotransferase</keyword>
<feature type="region of interest" description="Disordered" evidence="7">
    <location>
        <begin position="399"/>
        <end position="426"/>
    </location>
</feature>